<proteinExistence type="predicted"/>
<dbReference type="InParanoid" id="A0A067QZS0"/>
<dbReference type="EMBL" id="KK853149">
    <property type="protein sequence ID" value="KDR10641.1"/>
    <property type="molecule type" value="Genomic_DNA"/>
</dbReference>
<dbReference type="AlphaFoldDB" id="A0A067QZS0"/>
<evidence type="ECO:0000256" key="1">
    <source>
        <dbReference type="SAM" id="MobiDB-lite"/>
    </source>
</evidence>
<gene>
    <name evidence="2" type="ORF">L798_14317</name>
</gene>
<keyword evidence="3" id="KW-1185">Reference proteome</keyword>
<evidence type="ECO:0000313" key="2">
    <source>
        <dbReference type="EMBL" id="KDR10641.1"/>
    </source>
</evidence>
<feature type="region of interest" description="Disordered" evidence="1">
    <location>
        <begin position="99"/>
        <end position="127"/>
    </location>
</feature>
<protein>
    <submittedName>
        <fullName evidence="2">Uncharacterized protein</fullName>
    </submittedName>
</protein>
<reference evidence="2 3" key="1">
    <citation type="journal article" date="2014" name="Nat. Commun.">
        <title>Molecular traces of alternative social organization in a termite genome.</title>
        <authorList>
            <person name="Terrapon N."/>
            <person name="Li C."/>
            <person name="Robertson H.M."/>
            <person name="Ji L."/>
            <person name="Meng X."/>
            <person name="Booth W."/>
            <person name="Chen Z."/>
            <person name="Childers C.P."/>
            <person name="Glastad K.M."/>
            <person name="Gokhale K."/>
            <person name="Gowin J."/>
            <person name="Gronenberg W."/>
            <person name="Hermansen R.A."/>
            <person name="Hu H."/>
            <person name="Hunt B.G."/>
            <person name="Huylmans A.K."/>
            <person name="Khalil S.M."/>
            <person name="Mitchell R.D."/>
            <person name="Munoz-Torres M.C."/>
            <person name="Mustard J.A."/>
            <person name="Pan H."/>
            <person name="Reese J.T."/>
            <person name="Scharf M.E."/>
            <person name="Sun F."/>
            <person name="Vogel H."/>
            <person name="Xiao J."/>
            <person name="Yang W."/>
            <person name="Yang Z."/>
            <person name="Yang Z."/>
            <person name="Zhou J."/>
            <person name="Zhu J."/>
            <person name="Brent C.S."/>
            <person name="Elsik C.G."/>
            <person name="Goodisman M.A."/>
            <person name="Liberles D.A."/>
            <person name="Roe R.M."/>
            <person name="Vargo E.L."/>
            <person name="Vilcinskas A."/>
            <person name="Wang J."/>
            <person name="Bornberg-Bauer E."/>
            <person name="Korb J."/>
            <person name="Zhang G."/>
            <person name="Liebig J."/>
        </authorList>
    </citation>
    <scope>NUCLEOTIDE SEQUENCE [LARGE SCALE GENOMIC DNA]</scope>
    <source>
        <tissue evidence="2">Whole organism</tissue>
    </source>
</reference>
<sequence>MITTTASYTYLFTREHEGGGRFVSRALEVPHFHLSTQVPSQHFIVFQEAHTAQRATVSTLCRQNYITCQYKTIRRTNKQPMTASSPILRTGFFCLAVSSNRRPSSPTDTMSSSKHASPVQGLEPPKL</sequence>
<dbReference type="Proteomes" id="UP000027135">
    <property type="component" value="Unassembled WGS sequence"/>
</dbReference>
<accession>A0A067QZS0</accession>
<name>A0A067QZS0_ZOONE</name>
<organism evidence="2 3">
    <name type="scientific">Zootermopsis nevadensis</name>
    <name type="common">Dampwood termite</name>
    <dbReference type="NCBI Taxonomy" id="136037"/>
    <lineage>
        <taxon>Eukaryota</taxon>
        <taxon>Metazoa</taxon>
        <taxon>Ecdysozoa</taxon>
        <taxon>Arthropoda</taxon>
        <taxon>Hexapoda</taxon>
        <taxon>Insecta</taxon>
        <taxon>Pterygota</taxon>
        <taxon>Neoptera</taxon>
        <taxon>Polyneoptera</taxon>
        <taxon>Dictyoptera</taxon>
        <taxon>Blattodea</taxon>
        <taxon>Blattoidea</taxon>
        <taxon>Termitoidae</taxon>
        <taxon>Termopsidae</taxon>
        <taxon>Zootermopsis</taxon>
    </lineage>
</organism>
<evidence type="ECO:0000313" key="3">
    <source>
        <dbReference type="Proteomes" id="UP000027135"/>
    </source>
</evidence>
<feature type="compositionally biased region" description="Polar residues" evidence="1">
    <location>
        <begin position="99"/>
        <end position="115"/>
    </location>
</feature>